<keyword evidence="1" id="KW-0732">Signal</keyword>
<keyword evidence="3" id="KW-1185">Reference proteome</keyword>
<name>A0A5R9KJL1_9BACT</name>
<proteinExistence type="predicted"/>
<reference evidence="2 3" key="1">
    <citation type="submission" date="2019-05" db="EMBL/GenBank/DDBJ databases">
        <authorList>
            <person name="Qu J.-H."/>
        </authorList>
    </citation>
    <scope>NUCLEOTIDE SEQUENCE [LARGE SCALE GENOMIC DNA]</scope>
    <source>
        <strain evidence="2 3">Z12</strain>
    </source>
</reference>
<feature type="signal peptide" evidence="1">
    <location>
        <begin position="1"/>
        <end position="23"/>
    </location>
</feature>
<accession>A0A5R9KJL1</accession>
<feature type="chain" id="PRO_5024426358" evidence="1">
    <location>
        <begin position="24"/>
        <end position="140"/>
    </location>
</feature>
<dbReference type="EMBL" id="VCEI01000011">
    <property type="protein sequence ID" value="TLU96309.1"/>
    <property type="molecule type" value="Genomic_DNA"/>
</dbReference>
<comment type="caution">
    <text evidence="2">The sequence shown here is derived from an EMBL/GenBank/DDBJ whole genome shotgun (WGS) entry which is preliminary data.</text>
</comment>
<dbReference type="AlphaFoldDB" id="A0A5R9KJL1"/>
<dbReference type="OrthoDB" id="956625at2"/>
<protein>
    <submittedName>
        <fullName evidence="2">Uncharacterized protein</fullName>
    </submittedName>
</protein>
<sequence>MKKATVLSALILAAGLFSMQAKSQSIVDPGVSVHNYKHPNKAAKAKALEADRNTVRVPSMGTVERYSKQQHRQHISTTPKYAPRPAALVVTRRYNVEGIEINPLNSPRNYKTPHSKVKVANSEIADYHKNSDKTIYPTVD</sequence>
<evidence type="ECO:0000256" key="1">
    <source>
        <dbReference type="SAM" id="SignalP"/>
    </source>
</evidence>
<dbReference type="Proteomes" id="UP000309788">
    <property type="component" value="Unassembled WGS sequence"/>
</dbReference>
<dbReference type="RefSeq" id="WP_138280003.1">
    <property type="nucleotide sequence ID" value="NZ_BMGE01000001.1"/>
</dbReference>
<evidence type="ECO:0000313" key="2">
    <source>
        <dbReference type="EMBL" id="TLU96309.1"/>
    </source>
</evidence>
<gene>
    <name evidence="2" type="ORF">FEM55_03985</name>
</gene>
<organism evidence="2 3">
    <name type="scientific">Dyadobacter sediminis</name>
    <dbReference type="NCBI Taxonomy" id="1493691"/>
    <lineage>
        <taxon>Bacteria</taxon>
        <taxon>Pseudomonadati</taxon>
        <taxon>Bacteroidota</taxon>
        <taxon>Cytophagia</taxon>
        <taxon>Cytophagales</taxon>
        <taxon>Spirosomataceae</taxon>
        <taxon>Dyadobacter</taxon>
    </lineage>
</organism>
<evidence type="ECO:0000313" key="3">
    <source>
        <dbReference type="Proteomes" id="UP000309788"/>
    </source>
</evidence>